<dbReference type="GO" id="GO:0043138">
    <property type="term" value="F:3'-5' DNA helicase activity"/>
    <property type="evidence" value="ECO:0007669"/>
    <property type="project" value="UniProtKB-EC"/>
</dbReference>
<keyword evidence="4 12" id="KW-0547">Nucleotide-binding</keyword>
<dbReference type="Gene3D" id="3.40.50.300">
    <property type="entry name" value="P-loop containing nucleotide triphosphate hydrolases"/>
    <property type="match status" value="2"/>
</dbReference>
<feature type="binding site" evidence="12">
    <location>
        <position position="498"/>
    </location>
    <ligand>
        <name>Zn(2+)</name>
        <dbReference type="ChEBI" id="CHEBI:29105"/>
        <label>1</label>
    </ligand>
</feature>
<dbReference type="GO" id="GO:1990077">
    <property type="term" value="C:primosome complex"/>
    <property type="evidence" value="ECO:0007669"/>
    <property type="project" value="UniProtKB-UniRule"/>
</dbReference>
<keyword evidence="10 12" id="KW-0413">Isomerase</keyword>
<comment type="subunit">
    <text evidence="12">Component of the replication restart primosome.</text>
</comment>
<feature type="domain" description="Helicase ATP-binding" evidence="13">
    <location>
        <begin position="229"/>
        <end position="395"/>
    </location>
</feature>
<evidence type="ECO:0000256" key="6">
    <source>
        <dbReference type="ARBA" id="ARBA00022806"/>
    </source>
</evidence>
<dbReference type="HAMAP" id="MF_00983">
    <property type="entry name" value="PriA"/>
    <property type="match status" value="1"/>
</dbReference>
<feature type="binding site" evidence="12">
    <location>
        <position position="461"/>
    </location>
    <ligand>
        <name>Zn(2+)</name>
        <dbReference type="ChEBI" id="CHEBI:29105"/>
        <label>1</label>
    </ligand>
</feature>
<dbReference type="GO" id="GO:0003677">
    <property type="term" value="F:DNA binding"/>
    <property type="evidence" value="ECO:0007669"/>
    <property type="project" value="UniProtKB-UniRule"/>
</dbReference>
<keyword evidence="8 12" id="KW-0067">ATP-binding</keyword>
<dbReference type="InterPro" id="IPR014001">
    <property type="entry name" value="Helicase_ATP-bd"/>
</dbReference>
<dbReference type="GO" id="GO:0006310">
    <property type="term" value="P:DNA recombination"/>
    <property type="evidence" value="ECO:0007669"/>
    <property type="project" value="InterPro"/>
</dbReference>
<evidence type="ECO:0000256" key="12">
    <source>
        <dbReference type="HAMAP-Rule" id="MF_00983"/>
    </source>
</evidence>
<dbReference type="Pfam" id="PF18074">
    <property type="entry name" value="PriA_C"/>
    <property type="match status" value="1"/>
</dbReference>
<feature type="binding site" evidence="12">
    <location>
        <position position="488"/>
    </location>
    <ligand>
        <name>Zn(2+)</name>
        <dbReference type="ChEBI" id="CHEBI:29105"/>
        <label>2</label>
    </ligand>
</feature>
<dbReference type="InterPro" id="IPR041222">
    <property type="entry name" value="PriA_3primeBD"/>
</dbReference>
<dbReference type="CDD" id="cd18804">
    <property type="entry name" value="SF2_C_priA"/>
    <property type="match status" value="1"/>
</dbReference>
<feature type="binding site" evidence="12">
    <location>
        <position position="485"/>
    </location>
    <ligand>
        <name>Zn(2+)</name>
        <dbReference type="ChEBI" id="CHEBI:29105"/>
        <label>2</label>
    </ligand>
</feature>
<proteinExistence type="inferred from homology"/>
<dbReference type="GO" id="GO:0006302">
    <property type="term" value="P:double-strand break repair"/>
    <property type="evidence" value="ECO:0007669"/>
    <property type="project" value="InterPro"/>
</dbReference>
<keyword evidence="3 12" id="KW-0479">Metal-binding</keyword>
<dbReference type="AlphaFoldDB" id="A0A7C4AQC0"/>
<evidence type="ECO:0000256" key="11">
    <source>
        <dbReference type="ARBA" id="ARBA00048988"/>
    </source>
</evidence>
<dbReference type="Pfam" id="PF00270">
    <property type="entry name" value="DEAD"/>
    <property type="match status" value="1"/>
</dbReference>
<evidence type="ECO:0000256" key="4">
    <source>
        <dbReference type="ARBA" id="ARBA00022741"/>
    </source>
</evidence>
<dbReference type="GO" id="GO:0016787">
    <property type="term" value="F:hydrolase activity"/>
    <property type="evidence" value="ECO:0007669"/>
    <property type="project" value="UniProtKB-KW"/>
</dbReference>
<dbReference type="InterPro" id="IPR005259">
    <property type="entry name" value="PriA"/>
</dbReference>
<sequence length="753" mass="84475">MSDAAVLIDVAFPLPLKNTFKYKAPGDMSGSAVFGKRVIAPLGKKLLTGFIVGVSQPTDPNFASTCNYEIKEVVSIPEDPPFFTEQLWRFISWAADYYFVPVGTALKSLLPPGATKKSKRWVFLAQNVGSDTCEQRQETDSLPSVLLKKGRMLEKDLISRIGESALKDCIKRGLLTTQDYLEIPRTMDQRGRSKKPIRTLSKQNGSYDPALWPELTPCQVAATNTISAAIESGGFQPFLLYGVTGSGKTEVYIRAIAKTLEKDKDVLVLVPEIALTPQTVRVFLDRFEGGVALFHSGLTPAQRLQEWRRIKERQVRIAVAARSGIFLPIDSLGLIIVDEEHDPSYKQEDGFPYNARDLALVRGMLDAACVILGSATPSFETFENARRGKITRIDLPERYHAGQMPRVEIVDLKDSKRIGDRKGFLTPLLLSHIQETLDRREQALLFLNRRGFDTFVQCKSCGFIFRCPNCDISLTHHKSKQQLRCHLCGYSQFAPPLCPKCASAAMSFHGIGTQKVEEELKKLFPTSRIERLDRDAAHNQEDLVAILERFRNHEIDILTGTQMIVKGHDFARISLVGVLYGDASLHFPDFRAAERTFQVLTQVSGRAGRDRRLSSVLFQTFDTEHPVIRYAARQAYEEFFEYECEVRRELAYPPFGHLILIRLEGNSETKVEQAAIRLGSVGRMLKAPLGGLTILGPAPSPRKKAGGKYRWQVLLKGTTRENLRRLVQQLRDAGHLNQPGVKVTIDVDPIEMM</sequence>
<dbReference type="InterPro" id="IPR041236">
    <property type="entry name" value="PriA_C"/>
</dbReference>
<evidence type="ECO:0000256" key="10">
    <source>
        <dbReference type="ARBA" id="ARBA00023235"/>
    </source>
</evidence>
<dbReference type="GO" id="GO:0006270">
    <property type="term" value="P:DNA replication initiation"/>
    <property type="evidence" value="ECO:0007669"/>
    <property type="project" value="TreeGrafter"/>
</dbReference>
<dbReference type="CDD" id="cd17929">
    <property type="entry name" value="DEXHc_priA"/>
    <property type="match status" value="1"/>
</dbReference>
<feature type="binding site" evidence="12">
    <location>
        <position position="458"/>
    </location>
    <ligand>
        <name>Zn(2+)</name>
        <dbReference type="ChEBI" id="CHEBI:29105"/>
        <label>1</label>
    </ligand>
</feature>
<evidence type="ECO:0000313" key="14">
    <source>
        <dbReference type="EMBL" id="HGH60021.1"/>
    </source>
</evidence>
<keyword evidence="2 12" id="KW-0235">DNA replication</keyword>
<dbReference type="GO" id="GO:0005524">
    <property type="term" value="F:ATP binding"/>
    <property type="evidence" value="ECO:0007669"/>
    <property type="project" value="UniProtKB-UniRule"/>
</dbReference>
<accession>A0A7C4AQC0</accession>
<name>A0A7C4AQC0_9BACT</name>
<keyword evidence="5 12" id="KW-0378">Hydrolase</keyword>
<feature type="binding site" evidence="12">
    <location>
        <position position="501"/>
    </location>
    <ligand>
        <name>Zn(2+)</name>
        <dbReference type="ChEBI" id="CHEBI:29105"/>
        <label>1</label>
    </ligand>
</feature>
<evidence type="ECO:0000256" key="1">
    <source>
        <dbReference type="ARBA" id="ARBA00022515"/>
    </source>
</evidence>
<dbReference type="InterPro" id="IPR042115">
    <property type="entry name" value="PriA_3primeBD_sf"/>
</dbReference>
<keyword evidence="1 12" id="KW-0639">Primosome</keyword>
<dbReference type="Pfam" id="PF17764">
    <property type="entry name" value="PriA_3primeBD"/>
    <property type="match status" value="1"/>
</dbReference>
<reference evidence="14" key="1">
    <citation type="journal article" date="2020" name="mSystems">
        <title>Genome- and Community-Level Interaction Insights into Carbon Utilization and Element Cycling Functions of Hydrothermarchaeota in Hydrothermal Sediment.</title>
        <authorList>
            <person name="Zhou Z."/>
            <person name="Liu Y."/>
            <person name="Xu W."/>
            <person name="Pan J."/>
            <person name="Luo Z.H."/>
            <person name="Li M."/>
        </authorList>
    </citation>
    <scope>NUCLEOTIDE SEQUENCE [LARGE SCALE GENOMIC DNA]</scope>
    <source>
        <strain evidence="14">SpSt-769</strain>
    </source>
</reference>
<dbReference type="NCBIfam" id="TIGR00595">
    <property type="entry name" value="priA"/>
    <property type="match status" value="1"/>
</dbReference>
<dbReference type="GO" id="GO:0008270">
    <property type="term" value="F:zinc ion binding"/>
    <property type="evidence" value="ECO:0007669"/>
    <property type="project" value="UniProtKB-UniRule"/>
</dbReference>
<keyword evidence="7 12" id="KW-0862">Zinc</keyword>
<dbReference type="PROSITE" id="PS51192">
    <property type="entry name" value="HELICASE_ATP_BIND_1"/>
    <property type="match status" value="1"/>
</dbReference>
<evidence type="ECO:0000256" key="2">
    <source>
        <dbReference type="ARBA" id="ARBA00022705"/>
    </source>
</evidence>
<keyword evidence="6 12" id="KW-0347">Helicase</keyword>
<dbReference type="SMART" id="SM00490">
    <property type="entry name" value="HELICc"/>
    <property type="match status" value="1"/>
</dbReference>
<evidence type="ECO:0000259" key="13">
    <source>
        <dbReference type="PROSITE" id="PS51192"/>
    </source>
</evidence>
<dbReference type="SUPFAM" id="SSF52540">
    <property type="entry name" value="P-loop containing nucleoside triphosphate hydrolases"/>
    <property type="match status" value="2"/>
</dbReference>
<evidence type="ECO:0000256" key="9">
    <source>
        <dbReference type="ARBA" id="ARBA00023125"/>
    </source>
</evidence>
<protein>
    <recommendedName>
        <fullName evidence="12">Replication restart protein PriA</fullName>
    </recommendedName>
    <alternativeName>
        <fullName evidence="12">ATP-dependent DNA helicase PriA</fullName>
        <ecNumber evidence="12">5.6.2.4</ecNumber>
    </alternativeName>
    <alternativeName>
        <fullName evidence="12">DNA 3'-5' helicase PriA</fullName>
    </alternativeName>
</protein>
<comment type="similarity">
    <text evidence="12">Belongs to the helicase family. PriA subfamily.</text>
</comment>
<dbReference type="EMBL" id="DTGT01000059">
    <property type="protein sequence ID" value="HGH60021.1"/>
    <property type="molecule type" value="Genomic_DNA"/>
</dbReference>
<dbReference type="Pfam" id="PF18319">
    <property type="entry name" value="Zn_ribbon_PriA"/>
    <property type="match status" value="1"/>
</dbReference>
<evidence type="ECO:0000256" key="5">
    <source>
        <dbReference type="ARBA" id="ARBA00022801"/>
    </source>
</evidence>
<comment type="caution">
    <text evidence="14">The sequence shown here is derived from an EMBL/GenBank/DDBJ whole genome shotgun (WGS) entry which is preliminary data.</text>
</comment>
<dbReference type="PANTHER" id="PTHR30580:SF0">
    <property type="entry name" value="PRIMOSOMAL PROTEIN N"/>
    <property type="match status" value="1"/>
</dbReference>
<evidence type="ECO:0000256" key="8">
    <source>
        <dbReference type="ARBA" id="ARBA00022840"/>
    </source>
</evidence>
<comment type="catalytic activity">
    <reaction evidence="11 12">
        <text>ATP + H2O = ADP + phosphate + H(+)</text>
        <dbReference type="Rhea" id="RHEA:13065"/>
        <dbReference type="ChEBI" id="CHEBI:15377"/>
        <dbReference type="ChEBI" id="CHEBI:15378"/>
        <dbReference type="ChEBI" id="CHEBI:30616"/>
        <dbReference type="ChEBI" id="CHEBI:43474"/>
        <dbReference type="ChEBI" id="CHEBI:456216"/>
        <dbReference type="EC" id="5.6.2.4"/>
    </reaction>
</comment>
<dbReference type="InterPro" id="IPR001650">
    <property type="entry name" value="Helicase_C-like"/>
</dbReference>
<comment type="function">
    <text evidence="12">Initiates the restart of stalled replication forks, which reloads the replicative helicase on sites other than the origin of replication. Recognizes and binds to abandoned replication forks and remodels them to uncover a helicase loading site. Promotes assembly of the primosome at these replication forks.</text>
</comment>
<keyword evidence="9 12" id="KW-0238">DNA-binding</keyword>
<comment type="catalytic activity">
    <reaction evidence="12">
        <text>Couples ATP hydrolysis with the unwinding of duplex DNA by translocating in the 3'-5' direction.</text>
        <dbReference type="EC" id="5.6.2.4"/>
    </reaction>
</comment>
<dbReference type="FunFam" id="3.40.50.300:FF:000489">
    <property type="entry name" value="Primosome assembly protein PriA"/>
    <property type="match status" value="1"/>
</dbReference>
<organism evidence="14">
    <name type="scientific">Desulfomonile tiedjei</name>
    <dbReference type="NCBI Taxonomy" id="2358"/>
    <lineage>
        <taxon>Bacteria</taxon>
        <taxon>Pseudomonadati</taxon>
        <taxon>Thermodesulfobacteriota</taxon>
        <taxon>Desulfomonilia</taxon>
        <taxon>Desulfomonilales</taxon>
        <taxon>Desulfomonilaceae</taxon>
        <taxon>Desulfomonile</taxon>
    </lineage>
</organism>
<dbReference type="EC" id="5.6.2.4" evidence="12"/>
<evidence type="ECO:0000256" key="7">
    <source>
        <dbReference type="ARBA" id="ARBA00022833"/>
    </source>
</evidence>
<dbReference type="InterPro" id="IPR027417">
    <property type="entry name" value="P-loop_NTPase"/>
</dbReference>
<dbReference type="InterPro" id="IPR040498">
    <property type="entry name" value="PriA_CRR"/>
</dbReference>
<feature type="binding site" evidence="12">
    <location>
        <position position="467"/>
    </location>
    <ligand>
        <name>Zn(2+)</name>
        <dbReference type="ChEBI" id="CHEBI:29105"/>
        <label>2</label>
    </ligand>
</feature>
<dbReference type="InterPro" id="IPR011545">
    <property type="entry name" value="DEAD/DEAH_box_helicase_dom"/>
</dbReference>
<dbReference type="GO" id="GO:0006269">
    <property type="term" value="P:DNA replication, synthesis of primer"/>
    <property type="evidence" value="ECO:0007669"/>
    <property type="project" value="UniProtKB-KW"/>
</dbReference>
<dbReference type="Gene3D" id="3.40.1440.60">
    <property type="entry name" value="PriA, 3(prime) DNA-binding domain"/>
    <property type="match status" value="1"/>
</dbReference>
<feature type="binding site" evidence="12">
    <location>
        <position position="470"/>
    </location>
    <ligand>
        <name>Zn(2+)</name>
        <dbReference type="ChEBI" id="CHEBI:29105"/>
        <label>2</label>
    </ligand>
</feature>
<gene>
    <name evidence="12 14" type="primary">priA</name>
    <name evidence="14" type="ORF">ENV54_01835</name>
</gene>
<evidence type="ECO:0000256" key="3">
    <source>
        <dbReference type="ARBA" id="ARBA00022723"/>
    </source>
</evidence>
<dbReference type="SMART" id="SM00487">
    <property type="entry name" value="DEXDc"/>
    <property type="match status" value="1"/>
</dbReference>
<comment type="cofactor">
    <cofactor evidence="12">
        <name>Zn(2+)</name>
        <dbReference type="ChEBI" id="CHEBI:29105"/>
    </cofactor>
    <text evidence="12">Binds 2 zinc ions per subunit.</text>
</comment>
<dbReference type="PANTHER" id="PTHR30580">
    <property type="entry name" value="PRIMOSOMAL PROTEIN N"/>
    <property type="match status" value="1"/>
</dbReference>